<sequence>MQTSRFQSITARFSPHNIRTSFRRSMSSSSTSSRASSTDRASFASQTSSPVSTSNSAGFRHQKSSMHEPHDEAERPPHILEPRPASTFCSLEERMMSF</sequence>
<protein>
    <submittedName>
        <fullName evidence="2">Uncharacterized protein</fullName>
    </submittedName>
</protein>
<dbReference type="AlphaFoldDB" id="A0AAN6VV23"/>
<feature type="region of interest" description="Disordered" evidence="1">
    <location>
        <begin position="1"/>
        <end position="88"/>
    </location>
</feature>
<dbReference type="Proteomes" id="UP001302745">
    <property type="component" value="Unassembled WGS sequence"/>
</dbReference>
<reference evidence="2" key="1">
    <citation type="journal article" date="2023" name="Mol. Phylogenet. Evol.">
        <title>Genome-scale phylogeny and comparative genomics of the fungal order Sordariales.</title>
        <authorList>
            <person name="Hensen N."/>
            <person name="Bonometti L."/>
            <person name="Westerberg I."/>
            <person name="Brannstrom I.O."/>
            <person name="Guillou S."/>
            <person name="Cros-Aarteil S."/>
            <person name="Calhoun S."/>
            <person name="Haridas S."/>
            <person name="Kuo A."/>
            <person name="Mondo S."/>
            <person name="Pangilinan J."/>
            <person name="Riley R."/>
            <person name="LaButti K."/>
            <person name="Andreopoulos B."/>
            <person name="Lipzen A."/>
            <person name="Chen C."/>
            <person name="Yan M."/>
            <person name="Daum C."/>
            <person name="Ng V."/>
            <person name="Clum A."/>
            <person name="Steindorff A."/>
            <person name="Ohm R.A."/>
            <person name="Martin F."/>
            <person name="Silar P."/>
            <person name="Natvig D.O."/>
            <person name="Lalanne C."/>
            <person name="Gautier V."/>
            <person name="Ament-Velasquez S.L."/>
            <person name="Kruys A."/>
            <person name="Hutchinson M.I."/>
            <person name="Powell A.J."/>
            <person name="Barry K."/>
            <person name="Miller A.N."/>
            <person name="Grigoriev I.V."/>
            <person name="Debuchy R."/>
            <person name="Gladieux P."/>
            <person name="Hiltunen Thoren M."/>
            <person name="Johannesson H."/>
        </authorList>
    </citation>
    <scope>NUCLEOTIDE SEQUENCE</scope>
    <source>
        <strain evidence="2">CBS 538.74</strain>
    </source>
</reference>
<accession>A0AAN6VV23</accession>
<feature type="compositionally biased region" description="Basic and acidic residues" evidence="1">
    <location>
        <begin position="65"/>
        <end position="81"/>
    </location>
</feature>
<evidence type="ECO:0000313" key="2">
    <source>
        <dbReference type="EMBL" id="KAK4158204.1"/>
    </source>
</evidence>
<dbReference type="EMBL" id="MU856841">
    <property type="protein sequence ID" value="KAK4158204.1"/>
    <property type="molecule type" value="Genomic_DNA"/>
</dbReference>
<gene>
    <name evidence="2" type="ORF">C8A00DRAFT_11060</name>
</gene>
<evidence type="ECO:0000256" key="1">
    <source>
        <dbReference type="SAM" id="MobiDB-lite"/>
    </source>
</evidence>
<reference evidence="2" key="2">
    <citation type="submission" date="2023-05" db="EMBL/GenBank/DDBJ databases">
        <authorList>
            <consortium name="Lawrence Berkeley National Laboratory"/>
            <person name="Steindorff A."/>
            <person name="Hensen N."/>
            <person name="Bonometti L."/>
            <person name="Westerberg I."/>
            <person name="Brannstrom I.O."/>
            <person name="Guillou S."/>
            <person name="Cros-Aarteil S."/>
            <person name="Calhoun S."/>
            <person name="Haridas S."/>
            <person name="Kuo A."/>
            <person name="Mondo S."/>
            <person name="Pangilinan J."/>
            <person name="Riley R."/>
            <person name="Labutti K."/>
            <person name="Andreopoulos B."/>
            <person name="Lipzen A."/>
            <person name="Chen C."/>
            <person name="Yanf M."/>
            <person name="Daum C."/>
            <person name="Ng V."/>
            <person name="Clum A."/>
            <person name="Ohm R."/>
            <person name="Martin F."/>
            <person name="Silar P."/>
            <person name="Natvig D."/>
            <person name="Lalanne C."/>
            <person name="Gautier V."/>
            <person name="Ament-Velasquez S.L."/>
            <person name="Kruys A."/>
            <person name="Hutchinson M.I."/>
            <person name="Powell A.J."/>
            <person name="Barry K."/>
            <person name="Miller A.N."/>
            <person name="Grigoriev I.V."/>
            <person name="Debuchy R."/>
            <person name="Gladieux P."/>
            <person name="Thoren M.H."/>
            <person name="Johannesson H."/>
        </authorList>
    </citation>
    <scope>NUCLEOTIDE SEQUENCE</scope>
    <source>
        <strain evidence="2">CBS 538.74</strain>
    </source>
</reference>
<evidence type="ECO:0000313" key="3">
    <source>
        <dbReference type="Proteomes" id="UP001302745"/>
    </source>
</evidence>
<comment type="caution">
    <text evidence="2">The sequence shown here is derived from an EMBL/GenBank/DDBJ whole genome shotgun (WGS) entry which is preliminary data.</text>
</comment>
<feature type="compositionally biased region" description="Low complexity" evidence="1">
    <location>
        <begin position="19"/>
        <end position="57"/>
    </location>
</feature>
<keyword evidence="3" id="KW-1185">Reference proteome</keyword>
<organism evidence="2 3">
    <name type="scientific">Chaetomidium leptoderma</name>
    <dbReference type="NCBI Taxonomy" id="669021"/>
    <lineage>
        <taxon>Eukaryota</taxon>
        <taxon>Fungi</taxon>
        <taxon>Dikarya</taxon>
        <taxon>Ascomycota</taxon>
        <taxon>Pezizomycotina</taxon>
        <taxon>Sordariomycetes</taxon>
        <taxon>Sordariomycetidae</taxon>
        <taxon>Sordariales</taxon>
        <taxon>Chaetomiaceae</taxon>
        <taxon>Chaetomidium</taxon>
    </lineage>
</organism>
<name>A0AAN6VV23_9PEZI</name>
<feature type="compositionally biased region" description="Polar residues" evidence="1">
    <location>
        <begin position="1"/>
        <end position="11"/>
    </location>
</feature>
<proteinExistence type="predicted"/>